<dbReference type="AlphaFoldDB" id="A0A8U0WPP8"/>
<dbReference type="SMR" id="A0A8U0WPP8"/>
<dbReference type="SMART" id="SM00174">
    <property type="entry name" value="RHO"/>
    <property type="match status" value="1"/>
</dbReference>
<dbReference type="GO" id="GO:0012505">
    <property type="term" value="C:endomembrane system"/>
    <property type="evidence" value="ECO:0000318"/>
    <property type="project" value="GO_Central"/>
</dbReference>
<dbReference type="GO" id="GO:0006886">
    <property type="term" value="P:intracellular protein transport"/>
    <property type="evidence" value="ECO:0000318"/>
    <property type="project" value="GO_Central"/>
</dbReference>
<organism evidence="3 4">
    <name type="scientific">Trichomonas vaginalis (strain ATCC PRA-98 / G3)</name>
    <dbReference type="NCBI Taxonomy" id="412133"/>
    <lineage>
        <taxon>Eukaryota</taxon>
        <taxon>Metamonada</taxon>
        <taxon>Parabasalia</taxon>
        <taxon>Trichomonadida</taxon>
        <taxon>Trichomonadidae</taxon>
        <taxon>Trichomonas</taxon>
    </lineage>
</organism>
<dbReference type="KEGG" id="tva:4767886"/>
<dbReference type="InterPro" id="IPR027417">
    <property type="entry name" value="P-loop_NTPase"/>
</dbReference>
<dbReference type="OrthoDB" id="5976022at2759"/>
<dbReference type="RefSeq" id="XP_001322178.1">
    <property type="nucleotide sequence ID" value="XM_001322143.1"/>
</dbReference>
<keyword evidence="2" id="KW-0342">GTP-binding</keyword>
<dbReference type="SMART" id="SM00175">
    <property type="entry name" value="RAB"/>
    <property type="match status" value="1"/>
</dbReference>
<evidence type="ECO:0000313" key="4">
    <source>
        <dbReference type="Proteomes" id="UP000001542"/>
    </source>
</evidence>
<name>A0A8U0WPP8_TRIV3</name>
<dbReference type="NCBIfam" id="TIGR00231">
    <property type="entry name" value="small_GTP"/>
    <property type="match status" value="1"/>
</dbReference>
<dbReference type="Proteomes" id="UP000001542">
    <property type="component" value="Unassembled WGS sequence"/>
</dbReference>
<dbReference type="FunFam" id="3.40.50.300:FF:001423">
    <property type="entry name" value="Ras family GTPase"/>
    <property type="match status" value="1"/>
</dbReference>
<dbReference type="PROSITE" id="PS51421">
    <property type="entry name" value="RAS"/>
    <property type="match status" value="1"/>
</dbReference>
<dbReference type="PRINTS" id="PR00449">
    <property type="entry name" value="RASTRNSFRMNG"/>
</dbReference>
<dbReference type="OMA" id="KELCGEY"/>
<dbReference type="Gene3D" id="3.40.50.300">
    <property type="entry name" value="P-loop containing nucleotide triphosphate hydrolases"/>
    <property type="match status" value="1"/>
</dbReference>
<dbReference type="InterPro" id="IPR005225">
    <property type="entry name" value="Small_GTP-bd"/>
</dbReference>
<evidence type="ECO:0000313" key="3">
    <source>
        <dbReference type="EMBL" id="EAY09955.1"/>
    </source>
</evidence>
<reference evidence="3" key="1">
    <citation type="submission" date="2006-10" db="EMBL/GenBank/DDBJ databases">
        <authorList>
            <person name="Amadeo P."/>
            <person name="Zhao Q."/>
            <person name="Wortman J."/>
            <person name="Fraser-Liggett C."/>
            <person name="Carlton J."/>
        </authorList>
    </citation>
    <scope>NUCLEOTIDE SEQUENCE</scope>
    <source>
        <strain evidence="3">G3</strain>
    </source>
</reference>
<sequence>MGEDAYKIAILGTGGVGKTCIVLRLTRSKFDPEYVPTIQDFFEKQLVLDSKSYTLNIIDTAGQEEMGPITDIAIKEAQAFIIVYSVKSMISFQETEKFYNKIKTLNNTPKIVLCGNMCDVPAEERSVTESQGTTQAAKWNCKFFETSAKDDVNINEAFIAALKLLIPSTQQANNNSCCVIA</sequence>
<reference evidence="3" key="2">
    <citation type="journal article" date="2007" name="Science">
        <title>Draft genome sequence of the sexually transmitted pathogen Trichomonas vaginalis.</title>
        <authorList>
            <person name="Carlton J.M."/>
            <person name="Hirt R.P."/>
            <person name="Silva J.C."/>
            <person name="Delcher A.L."/>
            <person name="Schatz M."/>
            <person name="Zhao Q."/>
            <person name="Wortman J.R."/>
            <person name="Bidwell S.L."/>
            <person name="Alsmark U.C.M."/>
            <person name="Besteiro S."/>
            <person name="Sicheritz-Ponten T."/>
            <person name="Noel C.J."/>
            <person name="Dacks J.B."/>
            <person name="Foster P.G."/>
            <person name="Simillion C."/>
            <person name="Van de Peer Y."/>
            <person name="Miranda-Saavedra D."/>
            <person name="Barton G.J."/>
            <person name="Westrop G.D."/>
            <person name="Mueller S."/>
            <person name="Dessi D."/>
            <person name="Fiori P.L."/>
            <person name="Ren Q."/>
            <person name="Paulsen I."/>
            <person name="Zhang H."/>
            <person name="Bastida-Corcuera F.D."/>
            <person name="Simoes-Barbosa A."/>
            <person name="Brown M.T."/>
            <person name="Hayes R.D."/>
            <person name="Mukherjee M."/>
            <person name="Okumura C.Y."/>
            <person name="Schneider R."/>
            <person name="Smith A.J."/>
            <person name="Vanacova S."/>
            <person name="Villalvazo M."/>
            <person name="Haas B.J."/>
            <person name="Pertea M."/>
            <person name="Feldblyum T.V."/>
            <person name="Utterback T.R."/>
            <person name="Shu C.L."/>
            <person name="Osoegawa K."/>
            <person name="de Jong P.J."/>
            <person name="Hrdy I."/>
            <person name="Horvathova L."/>
            <person name="Zubacova Z."/>
            <person name="Dolezal P."/>
            <person name="Malik S.B."/>
            <person name="Logsdon J.M. Jr."/>
            <person name="Henze K."/>
            <person name="Gupta A."/>
            <person name="Wang C.C."/>
            <person name="Dunne R.L."/>
            <person name="Upcroft J.A."/>
            <person name="Upcroft P."/>
            <person name="White O."/>
            <person name="Salzberg S.L."/>
            <person name="Tang P."/>
            <person name="Chiu C.-H."/>
            <person name="Lee Y.-S."/>
            <person name="Embley T.M."/>
            <person name="Coombs G.H."/>
            <person name="Mottram J.C."/>
            <person name="Tachezy J."/>
            <person name="Fraser-Liggett C.M."/>
            <person name="Johnson P.J."/>
        </authorList>
    </citation>
    <scope>NUCLEOTIDE SEQUENCE [LARGE SCALE GENOMIC DNA]</scope>
    <source>
        <strain evidence="3">G3</strain>
    </source>
</reference>
<keyword evidence="4" id="KW-1185">Reference proteome</keyword>
<dbReference type="SUPFAM" id="SSF52540">
    <property type="entry name" value="P-loop containing nucleoside triphosphate hydrolases"/>
    <property type="match status" value="1"/>
</dbReference>
<dbReference type="SMART" id="SM00173">
    <property type="entry name" value="RAS"/>
    <property type="match status" value="1"/>
</dbReference>
<accession>A0A8U0WPP8</accession>
<dbReference type="CDD" id="cd00876">
    <property type="entry name" value="Ras"/>
    <property type="match status" value="1"/>
</dbReference>
<evidence type="ECO:0000256" key="1">
    <source>
        <dbReference type="ARBA" id="ARBA00022741"/>
    </source>
</evidence>
<dbReference type="EMBL" id="DS113347">
    <property type="protein sequence ID" value="EAY09955.1"/>
    <property type="molecule type" value="Genomic_DNA"/>
</dbReference>
<dbReference type="Pfam" id="PF00071">
    <property type="entry name" value="Ras"/>
    <property type="match status" value="1"/>
</dbReference>
<proteinExistence type="predicted"/>
<dbReference type="PANTHER" id="PTHR24070">
    <property type="entry name" value="RAS, DI-RAS, AND RHEB FAMILY MEMBERS OF SMALL GTPASE SUPERFAMILY"/>
    <property type="match status" value="1"/>
</dbReference>
<dbReference type="InterPro" id="IPR001806">
    <property type="entry name" value="Small_GTPase"/>
</dbReference>
<dbReference type="GO" id="GO:0016020">
    <property type="term" value="C:membrane"/>
    <property type="evidence" value="ECO:0007669"/>
    <property type="project" value="InterPro"/>
</dbReference>
<dbReference type="InterPro" id="IPR020849">
    <property type="entry name" value="Small_GTPase_Ras-type"/>
</dbReference>
<dbReference type="VEuPathDB" id="TrichDB:TVAGG3_0588750"/>
<dbReference type="PROSITE" id="PS51419">
    <property type="entry name" value="RAB"/>
    <property type="match status" value="1"/>
</dbReference>
<keyword evidence="1" id="KW-0547">Nucleotide-binding</keyword>
<gene>
    <name evidence="3" type="ORF">TVAG_482290</name>
</gene>
<dbReference type="GO" id="GO:0007165">
    <property type="term" value="P:signal transduction"/>
    <property type="evidence" value="ECO:0007669"/>
    <property type="project" value="InterPro"/>
</dbReference>
<dbReference type="GO" id="GO:0005525">
    <property type="term" value="F:GTP binding"/>
    <property type="evidence" value="ECO:0007669"/>
    <property type="project" value="UniProtKB-KW"/>
</dbReference>
<evidence type="ECO:0000256" key="2">
    <source>
        <dbReference type="ARBA" id="ARBA00023134"/>
    </source>
</evidence>
<dbReference type="GO" id="GO:0003924">
    <property type="term" value="F:GTPase activity"/>
    <property type="evidence" value="ECO:0000318"/>
    <property type="project" value="GO_Central"/>
</dbReference>
<protein>
    <submittedName>
        <fullName evidence="3">Small GTP-binding protein, putative</fullName>
    </submittedName>
</protein>